<proteinExistence type="inferred from homology"/>
<evidence type="ECO:0000259" key="4">
    <source>
        <dbReference type="PROSITE" id="PS51790"/>
    </source>
</evidence>
<keyword evidence="6" id="KW-1185">Reference proteome</keyword>
<dbReference type="Gene3D" id="2.170.150.20">
    <property type="entry name" value="Peptide methionine sulfoxide reductase"/>
    <property type="match status" value="1"/>
</dbReference>
<dbReference type="PANTHER" id="PTHR10173">
    <property type="entry name" value="METHIONINE SULFOXIDE REDUCTASE"/>
    <property type="match status" value="1"/>
</dbReference>
<dbReference type="EC" id="1.8.4.12" evidence="3"/>
<name>A0ABM8HT83_9BACT</name>
<evidence type="ECO:0000256" key="3">
    <source>
        <dbReference type="HAMAP-Rule" id="MF_01400"/>
    </source>
</evidence>
<evidence type="ECO:0000256" key="1">
    <source>
        <dbReference type="ARBA" id="ARBA00023002"/>
    </source>
</evidence>
<dbReference type="PANTHER" id="PTHR10173:SF59">
    <property type="entry name" value="PEPTIDE METHIONINE SULFOXIDE REDUCTASE MSRA_MSRB"/>
    <property type="match status" value="1"/>
</dbReference>
<keyword evidence="1 3" id="KW-0560">Oxidoreductase</keyword>
<protein>
    <recommendedName>
        <fullName evidence="3">Peptide methionine sulfoxide reductase MsrB</fullName>
        <ecNumber evidence="3">1.8.4.12</ecNumber>
    </recommendedName>
    <alternativeName>
        <fullName evidence="3">Peptide-methionine (R)-S-oxide reductase</fullName>
    </alternativeName>
</protein>
<dbReference type="InterPro" id="IPR011057">
    <property type="entry name" value="Mss4-like_sf"/>
</dbReference>
<gene>
    <name evidence="3" type="primary">msrB</name>
    <name evidence="5" type="ORF">DESUT3_32580</name>
</gene>
<reference evidence="5 6" key="2">
    <citation type="journal article" date="2021" name="Int. J. Syst. Evol. Microbiol.">
        <title>Isolation and Polyphasic Characterization of Desulfuromonas versatilis sp. Nov., an Electrogenic Bacteria Capable of Versatile Metabolism Isolated from a Graphene Oxide-Reducing Enrichment Culture.</title>
        <authorList>
            <person name="Xie L."/>
            <person name="Yoshida N."/>
            <person name="Ishii S."/>
            <person name="Meng L."/>
        </authorList>
    </citation>
    <scope>NUCLEOTIDE SEQUENCE [LARGE SCALE GENOMIC DNA]</scope>
    <source>
        <strain evidence="5 6">NIT-T3</strain>
    </source>
</reference>
<sequence length="206" mass="23045">MKTLAITILSVTLVMLGYVAHSLSMDKGMKQAEEMAASPSMPQEQMQMAADAMMKGEMKRERTPIPSDEELRSRLTPLQYKVTRQDGTEPPFKNAYWDNHQPGIYVDIISGAPLFSSTDKYDSGTGWPSFTRPLDPDQIVEKEDRSFFTVRTEVRGKDSDAHLGHVFNDGPAPTGLRYCINSAALRFVPAAELEQNGYGEYAKLFK</sequence>
<dbReference type="PROSITE" id="PS51790">
    <property type="entry name" value="MSRB"/>
    <property type="match status" value="1"/>
</dbReference>
<dbReference type="Pfam" id="PF01641">
    <property type="entry name" value="SelR"/>
    <property type="match status" value="1"/>
</dbReference>
<dbReference type="Proteomes" id="UP001319827">
    <property type="component" value="Chromosome"/>
</dbReference>
<dbReference type="InterPro" id="IPR028427">
    <property type="entry name" value="Met_Sox_Rdtase_MsrB"/>
</dbReference>
<feature type="domain" description="MsrB" evidence="4">
    <location>
        <begin position="68"/>
        <end position="190"/>
    </location>
</feature>
<dbReference type="SUPFAM" id="SSF51316">
    <property type="entry name" value="Mss4-like"/>
    <property type="match status" value="1"/>
</dbReference>
<dbReference type="NCBIfam" id="TIGR00357">
    <property type="entry name" value="peptide-methionine (R)-S-oxide reductase MsrB"/>
    <property type="match status" value="1"/>
</dbReference>
<evidence type="ECO:0000313" key="5">
    <source>
        <dbReference type="EMBL" id="BCR06189.1"/>
    </source>
</evidence>
<evidence type="ECO:0000313" key="6">
    <source>
        <dbReference type="Proteomes" id="UP001319827"/>
    </source>
</evidence>
<feature type="active site" description="Nucleophile" evidence="3">
    <location>
        <position position="179"/>
    </location>
</feature>
<organism evidence="5 6">
    <name type="scientific">Desulfuromonas versatilis</name>
    <dbReference type="NCBI Taxonomy" id="2802975"/>
    <lineage>
        <taxon>Bacteria</taxon>
        <taxon>Pseudomonadati</taxon>
        <taxon>Thermodesulfobacteriota</taxon>
        <taxon>Desulfuromonadia</taxon>
        <taxon>Desulfuromonadales</taxon>
        <taxon>Desulfuromonadaceae</taxon>
        <taxon>Desulfuromonas</taxon>
    </lineage>
</organism>
<dbReference type="EMBL" id="AP024355">
    <property type="protein sequence ID" value="BCR06189.1"/>
    <property type="molecule type" value="Genomic_DNA"/>
</dbReference>
<comment type="caution">
    <text evidence="3">Lacks conserved residue(s) required for the propagation of feature annotation.</text>
</comment>
<dbReference type="InterPro" id="IPR002579">
    <property type="entry name" value="Met_Sox_Rdtase_MsrB_dom"/>
</dbReference>
<reference evidence="5 6" key="1">
    <citation type="journal article" date="2016" name="C (Basel)">
        <title>Selective Growth of and Electricity Production by Marine Exoelectrogenic Bacteria in Self-Aggregated Hydrogel of Microbially Reduced Graphene Oxide.</title>
        <authorList>
            <person name="Yoshida N."/>
            <person name="Goto Y."/>
            <person name="Miyata Y."/>
        </authorList>
    </citation>
    <scope>NUCLEOTIDE SEQUENCE [LARGE SCALE GENOMIC DNA]</scope>
    <source>
        <strain evidence="5 6">NIT-T3</strain>
    </source>
</reference>
<comment type="similarity">
    <text evidence="3">Belongs to the MsrB Met sulfoxide reductase family.</text>
</comment>
<comment type="catalytic activity">
    <reaction evidence="2 3">
        <text>L-methionyl-[protein] + [thioredoxin]-disulfide + H2O = L-methionyl-(R)-S-oxide-[protein] + [thioredoxin]-dithiol</text>
        <dbReference type="Rhea" id="RHEA:24164"/>
        <dbReference type="Rhea" id="RHEA-COMP:10698"/>
        <dbReference type="Rhea" id="RHEA-COMP:10700"/>
        <dbReference type="Rhea" id="RHEA-COMP:12313"/>
        <dbReference type="Rhea" id="RHEA-COMP:12314"/>
        <dbReference type="ChEBI" id="CHEBI:15377"/>
        <dbReference type="ChEBI" id="CHEBI:16044"/>
        <dbReference type="ChEBI" id="CHEBI:29950"/>
        <dbReference type="ChEBI" id="CHEBI:45764"/>
        <dbReference type="ChEBI" id="CHEBI:50058"/>
        <dbReference type="EC" id="1.8.4.12"/>
    </reaction>
</comment>
<evidence type="ECO:0000256" key="2">
    <source>
        <dbReference type="ARBA" id="ARBA00048488"/>
    </source>
</evidence>
<accession>A0ABM8HT83</accession>
<dbReference type="HAMAP" id="MF_01400">
    <property type="entry name" value="MsrB"/>
    <property type="match status" value="1"/>
</dbReference>